<dbReference type="AlphaFoldDB" id="A0A0K6FQJ5"/>
<dbReference type="GO" id="GO:0004672">
    <property type="term" value="F:protein kinase activity"/>
    <property type="evidence" value="ECO:0007669"/>
    <property type="project" value="InterPro"/>
</dbReference>
<name>A0A0K6FQJ5_9AGAM</name>
<organism evidence="5 6">
    <name type="scientific">Rhizoctonia solani</name>
    <dbReference type="NCBI Taxonomy" id="456999"/>
    <lineage>
        <taxon>Eukaryota</taxon>
        <taxon>Fungi</taxon>
        <taxon>Dikarya</taxon>
        <taxon>Basidiomycota</taxon>
        <taxon>Agaricomycotina</taxon>
        <taxon>Agaricomycetes</taxon>
        <taxon>Cantharellales</taxon>
        <taxon>Ceratobasidiaceae</taxon>
        <taxon>Rhizoctonia</taxon>
    </lineage>
</organism>
<gene>
    <name evidence="5" type="ORF">RSOLAG22IIIB_07864</name>
</gene>
<protein>
    <submittedName>
        <fullName evidence="5">Nuclear distribution protein PAC1</fullName>
    </submittedName>
</protein>
<dbReference type="Gene3D" id="2.130.10.10">
    <property type="entry name" value="YVTN repeat-like/Quinoprotein amine dehydrogenase"/>
    <property type="match status" value="2"/>
</dbReference>
<evidence type="ECO:0000313" key="5">
    <source>
        <dbReference type="EMBL" id="CUA68342.1"/>
    </source>
</evidence>
<dbReference type="PANTHER" id="PTHR19848">
    <property type="entry name" value="WD40 REPEAT PROTEIN"/>
    <property type="match status" value="1"/>
</dbReference>
<dbReference type="SUPFAM" id="SSF50978">
    <property type="entry name" value="WD40 repeat-like"/>
    <property type="match status" value="1"/>
</dbReference>
<dbReference type="Proteomes" id="UP000044841">
    <property type="component" value="Unassembled WGS sequence"/>
</dbReference>
<dbReference type="CDD" id="cd00200">
    <property type="entry name" value="WD40"/>
    <property type="match status" value="1"/>
</dbReference>
<dbReference type="EMBL" id="CYGV01000391">
    <property type="protein sequence ID" value="CUA68342.1"/>
    <property type="molecule type" value="Genomic_DNA"/>
</dbReference>
<dbReference type="SUPFAM" id="SSF56112">
    <property type="entry name" value="Protein kinase-like (PK-like)"/>
    <property type="match status" value="1"/>
</dbReference>
<evidence type="ECO:0000256" key="3">
    <source>
        <dbReference type="PROSITE-ProRule" id="PRU00221"/>
    </source>
</evidence>
<feature type="repeat" description="WD" evidence="3">
    <location>
        <begin position="181"/>
        <end position="222"/>
    </location>
</feature>
<dbReference type="InterPro" id="IPR020472">
    <property type="entry name" value="WD40_PAC1"/>
</dbReference>
<keyword evidence="2" id="KW-0677">Repeat</keyword>
<dbReference type="GO" id="GO:0005524">
    <property type="term" value="F:ATP binding"/>
    <property type="evidence" value="ECO:0007669"/>
    <property type="project" value="InterPro"/>
</dbReference>
<dbReference type="InterPro" id="IPR011009">
    <property type="entry name" value="Kinase-like_dom_sf"/>
</dbReference>
<feature type="domain" description="Protein kinase" evidence="4">
    <location>
        <begin position="256"/>
        <end position="525"/>
    </location>
</feature>
<dbReference type="PROSITE" id="PS50294">
    <property type="entry name" value="WD_REPEATS_REGION"/>
    <property type="match status" value="4"/>
</dbReference>
<feature type="repeat" description="WD" evidence="3">
    <location>
        <begin position="224"/>
        <end position="252"/>
    </location>
</feature>
<sequence length="526" mass="58498">MIVHEGHTDRVNSVVFSPDGKSVVSGSNDDTIRTWDAHSSSPIGDPLRGHDHWVRSVSYSPLGDTIASGSWDWTIRLWDVNTRRQLGQPIRGNHPFLSVAFSSDAKLIASGCGWSYNPDRFAVQLWDVESRAATSGPFKGHTNNVKSVRFSPDGSRLVSGSEDSTIRVWDIERGITVIEPLSGHTQGVRSIALSPDGSQIVSGSDDHTIRLWDTRSGEIVGSPFEGHTNRVYSVDFSPRGTYVVSGGLNDTMDTGQGTAMIVSGGGFGDIWKGQLHSGGKVAIKAWRTNTMEPCSYQTVKRAARELFLWSRMEHPNIHRLQGIIMFREQYLGMVSEWMENGNLHEYLRKQPGTDRYHLCIHVVSGLEYMHSRNTVHGDLKAANVLVSSDGIARLSDFDFSIMSEVSNVVFSESSNSRTGSLRWAAPELLLAEVPKRTTQSDIYALGMAMLETLTGEVPYSECRQDYTIIKKVEKGTLQNRPLDILKDDNKGNMMWRLLQHCWRRNASKRPSPGRILDALANHICKA</sequence>
<dbReference type="InterPro" id="IPR001245">
    <property type="entry name" value="Ser-Thr/Tyr_kinase_cat_dom"/>
</dbReference>
<feature type="repeat" description="WD" evidence="3">
    <location>
        <begin position="4"/>
        <end position="45"/>
    </location>
</feature>
<dbReference type="PANTHER" id="PTHR19848:SF8">
    <property type="entry name" value="F-BOX AND WD REPEAT DOMAIN CONTAINING 7"/>
    <property type="match status" value="1"/>
</dbReference>
<evidence type="ECO:0000313" key="6">
    <source>
        <dbReference type="Proteomes" id="UP000044841"/>
    </source>
</evidence>
<dbReference type="InterPro" id="IPR015943">
    <property type="entry name" value="WD40/YVTN_repeat-like_dom_sf"/>
</dbReference>
<evidence type="ECO:0000259" key="4">
    <source>
        <dbReference type="PROSITE" id="PS50011"/>
    </source>
</evidence>
<reference evidence="5 6" key="1">
    <citation type="submission" date="2015-07" db="EMBL/GenBank/DDBJ databases">
        <authorList>
            <person name="Noorani M."/>
        </authorList>
    </citation>
    <scope>NUCLEOTIDE SEQUENCE [LARGE SCALE GENOMIC DNA]</scope>
    <source>
        <strain evidence="5">BBA 69670</strain>
    </source>
</reference>
<dbReference type="SMART" id="SM00220">
    <property type="entry name" value="S_TKc"/>
    <property type="match status" value="1"/>
</dbReference>
<feature type="repeat" description="WD" evidence="3">
    <location>
        <begin position="138"/>
        <end position="179"/>
    </location>
</feature>
<accession>A0A0K6FQJ5</accession>
<dbReference type="PRINTS" id="PR00109">
    <property type="entry name" value="TYRKINASE"/>
</dbReference>
<keyword evidence="1 3" id="KW-0853">WD repeat</keyword>
<dbReference type="PROSITE" id="PS50011">
    <property type="entry name" value="PROTEIN_KINASE_DOM"/>
    <property type="match status" value="1"/>
</dbReference>
<dbReference type="InterPro" id="IPR036322">
    <property type="entry name" value="WD40_repeat_dom_sf"/>
</dbReference>
<keyword evidence="6" id="KW-1185">Reference proteome</keyword>
<dbReference type="SMART" id="SM00320">
    <property type="entry name" value="WD40"/>
    <property type="match status" value="6"/>
</dbReference>
<proteinExistence type="predicted"/>
<feature type="repeat" description="WD" evidence="3">
    <location>
        <begin position="47"/>
        <end position="88"/>
    </location>
</feature>
<dbReference type="Gene3D" id="1.10.510.10">
    <property type="entry name" value="Transferase(Phosphotransferase) domain 1"/>
    <property type="match status" value="1"/>
</dbReference>
<dbReference type="InterPro" id="IPR019775">
    <property type="entry name" value="WD40_repeat_CS"/>
</dbReference>
<dbReference type="InterPro" id="IPR000719">
    <property type="entry name" value="Prot_kinase_dom"/>
</dbReference>
<evidence type="ECO:0000256" key="1">
    <source>
        <dbReference type="ARBA" id="ARBA00022574"/>
    </source>
</evidence>
<dbReference type="PROSITE" id="PS50082">
    <property type="entry name" value="WD_REPEATS_2"/>
    <property type="match status" value="5"/>
</dbReference>
<dbReference type="Pfam" id="PF07714">
    <property type="entry name" value="PK_Tyr_Ser-Thr"/>
    <property type="match status" value="1"/>
</dbReference>
<evidence type="ECO:0000256" key="2">
    <source>
        <dbReference type="ARBA" id="ARBA00022737"/>
    </source>
</evidence>
<dbReference type="PRINTS" id="PR00320">
    <property type="entry name" value="GPROTEINBRPT"/>
</dbReference>
<dbReference type="InterPro" id="IPR001680">
    <property type="entry name" value="WD40_rpt"/>
</dbReference>
<dbReference type="PROSITE" id="PS00678">
    <property type="entry name" value="WD_REPEATS_1"/>
    <property type="match status" value="3"/>
</dbReference>
<dbReference type="Pfam" id="PF00400">
    <property type="entry name" value="WD40"/>
    <property type="match status" value="5"/>
</dbReference>